<reference evidence="2" key="1">
    <citation type="journal article" date="2019" name="Int. J. Syst. Evol. Microbiol.">
        <title>The Global Catalogue of Microorganisms (GCM) 10K type strain sequencing project: providing services to taxonomists for standard genome sequencing and annotation.</title>
        <authorList>
            <consortium name="The Broad Institute Genomics Platform"/>
            <consortium name="The Broad Institute Genome Sequencing Center for Infectious Disease"/>
            <person name="Wu L."/>
            <person name="Ma J."/>
        </authorList>
    </citation>
    <scope>NUCLEOTIDE SEQUENCE [LARGE SCALE GENOMIC DNA]</scope>
    <source>
        <strain evidence="2">JCM 18459</strain>
    </source>
</reference>
<accession>A0ABP9PC50</accession>
<dbReference type="EMBL" id="BAABKG010000001">
    <property type="protein sequence ID" value="GAA5144050.1"/>
    <property type="molecule type" value="Genomic_DNA"/>
</dbReference>
<evidence type="ECO:0000313" key="1">
    <source>
        <dbReference type="EMBL" id="GAA5144050.1"/>
    </source>
</evidence>
<evidence type="ECO:0000313" key="2">
    <source>
        <dbReference type="Proteomes" id="UP001500221"/>
    </source>
</evidence>
<protein>
    <submittedName>
        <fullName evidence="1">Uncharacterized protein</fullName>
    </submittedName>
</protein>
<comment type="caution">
    <text evidence="1">The sequence shown here is derived from an EMBL/GenBank/DDBJ whole genome shotgun (WGS) entry which is preliminary data.</text>
</comment>
<keyword evidence="2" id="KW-1185">Reference proteome</keyword>
<gene>
    <name evidence="1" type="ORF">GCM10023340_10940</name>
</gene>
<sequence>MDEVTPKELGAELGISPRTIRAWLRAQGWQSVPYTRWRLTTDQAAAVRRHFAQRG</sequence>
<dbReference type="Proteomes" id="UP001500221">
    <property type="component" value="Unassembled WGS sequence"/>
</dbReference>
<organism evidence="1 2">
    <name type="scientific">Nocardioides marinquilinus</name>
    <dbReference type="NCBI Taxonomy" id="1210400"/>
    <lineage>
        <taxon>Bacteria</taxon>
        <taxon>Bacillati</taxon>
        <taxon>Actinomycetota</taxon>
        <taxon>Actinomycetes</taxon>
        <taxon>Propionibacteriales</taxon>
        <taxon>Nocardioidaceae</taxon>
        <taxon>Nocardioides</taxon>
    </lineage>
</organism>
<dbReference type="RefSeq" id="WP_345455321.1">
    <property type="nucleotide sequence ID" value="NZ_BAABKG010000001.1"/>
</dbReference>
<proteinExistence type="predicted"/>
<name>A0ABP9PC50_9ACTN</name>